<keyword evidence="4" id="KW-1185">Reference proteome</keyword>
<dbReference type="PANTHER" id="PTHR43329">
    <property type="entry name" value="EPOXIDE HYDROLASE"/>
    <property type="match status" value="1"/>
</dbReference>
<dbReference type="GO" id="GO:0016787">
    <property type="term" value="F:hydrolase activity"/>
    <property type="evidence" value="ECO:0007669"/>
    <property type="project" value="UniProtKB-KW"/>
</dbReference>
<keyword evidence="1 3" id="KW-0378">Hydrolase</keyword>
<comment type="caution">
    <text evidence="3">The sequence shown here is derived from an EMBL/GenBank/DDBJ whole genome shotgun (WGS) entry which is preliminary data.</text>
</comment>
<gene>
    <name evidence="3" type="ORF">DLJ53_28040</name>
</gene>
<dbReference type="SUPFAM" id="SSF53474">
    <property type="entry name" value="alpha/beta-Hydrolases"/>
    <property type="match status" value="1"/>
</dbReference>
<protein>
    <submittedName>
        <fullName evidence="3">Alpha/beta hydrolase</fullName>
    </submittedName>
</protein>
<dbReference type="Gene3D" id="3.40.50.1820">
    <property type="entry name" value="alpha/beta hydrolase"/>
    <property type="match status" value="1"/>
</dbReference>
<dbReference type="InterPro" id="IPR000073">
    <property type="entry name" value="AB_hydrolase_1"/>
</dbReference>
<dbReference type="PRINTS" id="PR00412">
    <property type="entry name" value="EPOXHYDRLASE"/>
</dbReference>
<dbReference type="InterPro" id="IPR029058">
    <property type="entry name" value="AB_hydrolase_fold"/>
</dbReference>
<feature type="domain" description="AB hydrolase-1" evidence="2">
    <location>
        <begin position="24"/>
        <end position="317"/>
    </location>
</feature>
<dbReference type="InterPro" id="IPR000639">
    <property type="entry name" value="Epox_hydrolase-like"/>
</dbReference>
<dbReference type="AlphaFoldDB" id="A0A8B2NN88"/>
<dbReference type="Pfam" id="PF00561">
    <property type="entry name" value="Abhydrolase_1"/>
    <property type="match status" value="1"/>
</dbReference>
<reference evidence="3 4" key="1">
    <citation type="submission" date="2018-05" db="EMBL/GenBank/DDBJ databases">
        <title>Acuticoccus sediminis sp. nov., isolated from deep-sea sediment of Indian Ocean.</title>
        <authorList>
            <person name="Liu X."/>
            <person name="Lai Q."/>
            <person name="Du Y."/>
            <person name="Sun F."/>
            <person name="Zhang X."/>
            <person name="Wang S."/>
            <person name="Shao Z."/>
        </authorList>
    </citation>
    <scope>NUCLEOTIDE SEQUENCE [LARGE SCALE GENOMIC DNA]</scope>
    <source>
        <strain evidence="3 4">PTG4-2</strain>
    </source>
</reference>
<evidence type="ECO:0000259" key="2">
    <source>
        <dbReference type="Pfam" id="PF00561"/>
    </source>
</evidence>
<evidence type="ECO:0000256" key="1">
    <source>
        <dbReference type="ARBA" id="ARBA00022801"/>
    </source>
</evidence>
<dbReference type="EMBL" id="QHHQ01000008">
    <property type="protein sequence ID" value="RAH97857.1"/>
    <property type="molecule type" value="Genomic_DNA"/>
</dbReference>
<proteinExistence type="predicted"/>
<dbReference type="OrthoDB" id="9804723at2"/>
<accession>A0A8B2NN88</accession>
<dbReference type="Proteomes" id="UP000249590">
    <property type="component" value="Unassembled WGS sequence"/>
</dbReference>
<evidence type="ECO:0000313" key="3">
    <source>
        <dbReference type="EMBL" id="RAH97857.1"/>
    </source>
</evidence>
<name>A0A8B2NN88_9HYPH</name>
<evidence type="ECO:0000313" key="4">
    <source>
        <dbReference type="Proteomes" id="UP000249590"/>
    </source>
</evidence>
<sequence>MRLGVTTSPRHRTAYLDAGPQTGPLMIMCHGWPELGLLWRHQLTHFARQGWRCIAPDMRGYGGSSVPNRIDAYAVPEIVADMVELHDSLGGAPAVWVGRDWGSPVVWGLAAHHAERCRGVVSMCVPYLARGFTLETLVPLVDRSIYPAGTYPVGQWDYWLHYRESFAAAARHFEADIPATMAALFRFGSRRSAGKPAITANVCARGGWFGEAGRAPDAPRHTQLMSDADFAALVAAFGATGFRGADAWYMNDRLNAAHAAAAPDFGRLTMPVLFIHAELDTVCQTTAGRLADPMREDCTDLSEASVEAGHHLMLEKPDEVNRAIDAWLSAKSLV</sequence>
<organism evidence="3 4">
    <name type="scientific">Acuticoccus sediminis</name>
    <dbReference type="NCBI Taxonomy" id="2184697"/>
    <lineage>
        <taxon>Bacteria</taxon>
        <taxon>Pseudomonadati</taxon>
        <taxon>Pseudomonadota</taxon>
        <taxon>Alphaproteobacteria</taxon>
        <taxon>Hyphomicrobiales</taxon>
        <taxon>Amorphaceae</taxon>
        <taxon>Acuticoccus</taxon>
    </lineage>
</organism>